<dbReference type="AlphaFoldDB" id="A0A1I2Q9T3"/>
<accession>A0A1I2Q9T3</accession>
<name>A0A1I2Q9T3_9FLAO</name>
<proteinExistence type="predicted"/>
<protein>
    <submittedName>
        <fullName evidence="1">Uncharacterized protein</fullName>
    </submittedName>
</protein>
<dbReference type="Proteomes" id="UP000199116">
    <property type="component" value="Unassembled WGS sequence"/>
</dbReference>
<gene>
    <name evidence="1" type="ORF">SAMN04488033_1417</name>
</gene>
<evidence type="ECO:0000313" key="1">
    <source>
        <dbReference type="EMBL" id="SFG22536.1"/>
    </source>
</evidence>
<dbReference type="EMBL" id="FOOH01000041">
    <property type="protein sequence ID" value="SFG22536.1"/>
    <property type="molecule type" value="Genomic_DNA"/>
</dbReference>
<organism evidence="1 2">
    <name type="scientific">Salegentibacter agarivorans</name>
    <dbReference type="NCBI Taxonomy" id="345907"/>
    <lineage>
        <taxon>Bacteria</taxon>
        <taxon>Pseudomonadati</taxon>
        <taxon>Bacteroidota</taxon>
        <taxon>Flavobacteriia</taxon>
        <taxon>Flavobacteriales</taxon>
        <taxon>Flavobacteriaceae</taxon>
        <taxon>Salegentibacter</taxon>
    </lineage>
</organism>
<evidence type="ECO:0000313" key="2">
    <source>
        <dbReference type="Proteomes" id="UP000199116"/>
    </source>
</evidence>
<reference evidence="2" key="1">
    <citation type="submission" date="2016-10" db="EMBL/GenBank/DDBJ databases">
        <authorList>
            <person name="Varghese N."/>
            <person name="Submissions S."/>
        </authorList>
    </citation>
    <scope>NUCLEOTIDE SEQUENCE [LARGE SCALE GENOMIC DNA]</scope>
    <source>
        <strain evidence="2">DSM 23515</strain>
    </source>
</reference>
<dbReference type="RefSeq" id="WP_093306559.1">
    <property type="nucleotide sequence ID" value="NZ_FOOH01000041.1"/>
</dbReference>
<keyword evidence="2" id="KW-1185">Reference proteome</keyword>
<sequence length="121" mass="14468">MLEEKLQNLVKEYPKYSQIFEAIFTWFENNPNQRAITMDYFYTNKYGFSMRDLNISFMILKEKEVLRTIYRILDDHGSKIGRDFTSIEEIPRILSTMHGDKVEIDYSMIVPYYALQNSTVI</sequence>